<dbReference type="AlphaFoldDB" id="A0A1H7Y0Q5"/>
<keyword evidence="2 3" id="KW-0808">Transferase</keyword>
<dbReference type="InterPro" id="IPR012791">
    <property type="entry name" value="3-oxoacid_CoA-transf_B"/>
</dbReference>
<dbReference type="EMBL" id="FOBW01000002">
    <property type="protein sequence ID" value="SEM39732.1"/>
    <property type="molecule type" value="Genomic_DNA"/>
</dbReference>
<proteinExistence type="inferred from homology"/>
<dbReference type="GO" id="GO:0008410">
    <property type="term" value="F:CoA-transferase activity"/>
    <property type="evidence" value="ECO:0007669"/>
    <property type="project" value="InterPro"/>
</dbReference>
<dbReference type="InterPro" id="IPR004165">
    <property type="entry name" value="CoA_trans_fam_I"/>
</dbReference>
<sequence>MGVDIKQYIAKRCAQELTSGVVNLGIGIPTLVADYLPKGKVTLHSENGILGVGPEPDPNEFVVDPETIDLVNASGVQPITALPHASYFDSSLSFTIMRGGHLDATVIGALQVSETGDLASWAVPGKAVLGVGGAMDLVIGAKRVIAALSHLSPKGEPKILPECNYPLTAKNRVDTIVTEYAVFKFREGRMYLVEMVDELTLEQLKEMTPAHYEVAEDFKVVKREVEGEAVLV</sequence>
<gene>
    <name evidence="3" type="ORF">SAMN05192533_102463</name>
</gene>
<evidence type="ECO:0000256" key="2">
    <source>
        <dbReference type="ARBA" id="ARBA00022679"/>
    </source>
</evidence>
<keyword evidence="4" id="KW-1185">Reference proteome</keyword>
<dbReference type="PANTHER" id="PTHR13707:SF57">
    <property type="entry name" value="SUCCINYL-COA:3-KETOACID COENZYME A TRANSFERASE SUBUNIT B-RELATED"/>
    <property type="match status" value="1"/>
</dbReference>
<dbReference type="Pfam" id="PF01144">
    <property type="entry name" value="CoA_trans"/>
    <property type="match status" value="1"/>
</dbReference>
<name>A0A1H7Y0Q5_9BACI</name>
<dbReference type="SUPFAM" id="SSF100950">
    <property type="entry name" value="NagB/RpiA/CoA transferase-like"/>
    <property type="match status" value="1"/>
</dbReference>
<reference evidence="4" key="1">
    <citation type="submission" date="2016-10" db="EMBL/GenBank/DDBJ databases">
        <authorList>
            <person name="Varghese N."/>
            <person name="Submissions S."/>
        </authorList>
    </citation>
    <scope>NUCLEOTIDE SEQUENCE [LARGE SCALE GENOMIC DNA]</scope>
    <source>
        <strain evidence="4">B48,IBRC-M 10115,DSM 25386,CECT 8001</strain>
    </source>
</reference>
<dbReference type="Gene3D" id="3.40.1080.10">
    <property type="entry name" value="Glutaconate Coenzyme A-transferase"/>
    <property type="match status" value="1"/>
</dbReference>
<evidence type="ECO:0000313" key="3">
    <source>
        <dbReference type="EMBL" id="SEM39732.1"/>
    </source>
</evidence>
<dbReference type="OrthoDB" id="9778604at2"/>
<dbReference type="InterPro" id="IPR004164">
    <property type="entry name" value="CoA_transf_AS"/>
</dbReference>
<dbReference type="STRING" id="930146.SAMN05192533_102463"/>
<dbReference type="PROSITE" id="PS01274">
    <property type="entry name" value="COA_TRANSF_2"/>
    <property type="match status" value="1"/>
</dbReference>
<evidence type="ECO:0000256" key="1">
    <source>
        <dbReference type="ARBA" id="ARBA00007047"/>
    </source>
</evidence>
<dbReference type="NCBIfam" id="TIGR02428">
    <property type="entry name" value="pcaJ_scoB_fam"/>
    <property type="match status" value="1"/>
</dbReference>
<dbReference type="Proteomes" id="UP000198553">
    <property type="component" value="Unassembled WGS sequence"/>
</dbReference>
<protein>
    <submittedName>
        <fullName evidence="3">Acetate CoA/acetoacetate CoA-transferase beta subunit</fullName>
    </submittedName>
</protein>
<organism evidence="3 4">
    <name type="scientific">Mesobacillus persicus</name>
    <dbReference type="NCBI Taxonomy" id="930146"/>
    <lineage>
        <taxon>Bacteria</taxon>
        <taxon>Bacillati</taxon>
        <taxon>Bacillota</taxon>
        <taxon>Bacilli</taxon>
        <taxon>Bacillales</taxon>
        <taxon>Bacillaceae</taxon>
        <taxon>Mesobacillus</taxon>
    </lineage>
</organism>
<evidence type="ECO:0000313" key="4">
    <source>
        <dbReference type="Proteomes" id="UP000198553"/>
    </source>
</evidence>
<comment type="similarity">
    <text evidence="1">Belongs to the 3-oxoacid CoA-transferase subunit B family.</text>
</comment>
<dbReference type="RefSeq" id="WP_090741708.1">
    <property type="nucleotide sequence ID" value="NZ_FOBW01000002.1"/>
</dbReference>
<dbReference type="InterPro" id="IPR037171">
    <property type="entry name" value="NagB/RpiA_transferase-like"/>
</dbReference>
<dbReference type="PANTHER" id="PTHR13707">
    <property type="entry name" value="KETOACID-COENZYME A TRANSFERASE"/>
    <property type="match status" value="1"/>
</dbReference>
<dbReference type="SMART" id="SM00882">
    <property type="entry name" value="CoA_trans"/>
    <property type="match status" value="1"/>
</dbReference>
<accession>A0A1H7Y0Q5</accession>